<accession>A0A8E0VNE4</accession>
<feature type="compositionally biased region" description="Low complexity" evidence="1">
    <location>
        <begin position="588"/>
        <end position="609"/>
    </location>
</feature>
<feature type="compositionally biased region" description="Low complexity" evidence="1">
    <location>
        <begin position="404"/>
        <end position="414"/>
    </location>
</feature>
<gene>
    <name evidence="2" type="ORF">FBUS_01295</name>
</gene>
<proteinExistence type="predicted"/>
<name>A0A8E0VNE4_9TREM</name>
<comment type="caution">
    <text evidence="2">The sequence shown here is derived from an EMBL/GenBank/DDBJ whole genome shotgun (WGS) entry which is preliminary data.</text>
</comment>
<dbReference type="EMBL" id="LUCM01002208">
    <property type="protein sequence ID" value="KAA0197708.1"/>
    <property type="molecule type" value="Genomic_DNA"/>
</dbReference>
<evidence type="ECO:0000256" key="1">
    <source>
        <dbReference type="SAM" id="MobiDB-lite"/>
    </source>
</evidence>
<feature type="compositionally biased region" description="Polar residues" evidence="1">
    <location>
        <begin position="389"/>
        <end position="403"/>
    </location>
</feature>
<feature type="compositionally biased region" description="Polar residues" evidence="1">
    <location>
        <begin position="71"/>
        <end position="84"/>
    </location>
</feature>
<reference evidence="2" key="1">
    <citation type="submission" date="2019-05" db="EMBL/GenBank/DDBJ databases">
        <title>Annotation for the trematode Fasciolopsis buski.</title>
        <authorList>
            <person name="Choi Y.-J."/>
        </authorList>
    </citation>
    <scope>NUCLEOTIDE SEQUENCE</scope>
    <source>
        <strain evidence="2">HT</strain>
        <tissue evidence="2">Whole worm</tissue>
    </source>
</reference>
<feature type="region of interest" description="Disordered" evidence="1">
    <location>
        <begin position="170"/>
        <end position="193"/>
    </location>
</feature>
<dbReference type="OrthoDB" id="6248109at2759"/>
<evidence type="ECO:0000313" key="3">
    <source>
        <dbReference type="Proteomes" id="UP000728185"/>
    </source>
</evidence>
<feature type="region of interest" description="Disordered" evidence="1">
    <location>
        <begin position="383"/>
        <end position="430"/>
    </location>
</feature>
<protein>
    <submittedName>
        <fullName evidence="2">Uncharacterized protein</fullName>
    </submittedName>
</protein>
<sequence length="813" mass="88013">MRLRLMQPEKSLNSSTLVDSHCSQSTPISIMTESSFAGSGSSLSPQLTDTNTPAVHASPQLSKYGGYVSPEPNQNDQNGESNTTYLKPDFYDPLVLTKSDPVCPSPLAMLAKTCQNIGHMMEASVNPGLSSISPTNVRHVTSTIPTTNTTANGSSLPSTLIAGASNNAAGTMQRLSPTNSVNKSPRQTKASSPTTEIKNMVNAKRSSVSRLKWVQPDPNGSFGTNCHRTEAVSSSTSQSDLIPSVRMDGVTSGQKMHCTIPNSSALSTAPMNSCPTANSTMSSIAFRDATAGNSQQPTSNALAQLARLSSSLSLPDPPRSVNGLIEGLSKDRSNWNDPLRVQIGTKRFRRNSGTGLKGFPLVPNSCASGSKRTARDLYAHSHSVGENHYNGTNASHNQSKLSVTNSSSYNNTNSRGSPQADPSLSPNNTQISGNPWLALAEFLRQMMDQKADQTPRVSAQDTFSYNLARSFLDFFYSRMMTLTNNSVGATLPDVPQIPSIKNPNTNVPPTYSHKDPLFSNIGSTLNRTPISNIPLSSAPSVGYTEPVSSAHPSCQGERCFFCGQICVSQTEWCLHIYTHISQIEKGQFLQQSQNQHQNTSPVHQPQPQQHPHPEHQLQHQQNSNPLSLDLSDRTKDNPLSKFNSLPFPFCFPVSNSSSSSFSSPVSLPDPLPHQKADNDYMYMINSYISSWMEKQRDINSAKSSTSFPLTFPDAIFNNPLFLQNNNPAGVDCTSTRPDLQVPKCADPSMYMYWLYMYAACCGGNFASRIGYPTPQQPPNLVPPSPSTNTLGFPHSLMSAFGITGPGLGIFPKV</sequence>
<feature type="region of interest" description="Disordered" evidence="1">
    <location>
        <begin position="588"/>
        <end position="635"/>
    </location>
</feature>
<feature type="compositionally biased region" description="Polar residues" evidence="1">
    <location>
        <begin position="415"/>
        <end position="430"/>
    </location>
</feature>
<dbReference type="Proteomes" id="UP000728185">
    <property type="component" value="Unassembled WGS sequence"/>
</dbReference>
<dbReference type="AlphaFoldDB" id="A0A8E0VNE4"/>
<evidence type="ECO:0000313" key="2">
    <source>
        <dbReference type="EMBL" id="KAA0197708.1"/>
    </source>
</evidence>
<keyword evidence="3" id="KW-1185">Reference proteome</keyword>
<organism evidence="2 3">
    <name type="scientific">Fasciolopsis buskii</name>
    <dbReference type="NCBI Taxonomy" id="27845"/>
    <lineage>
        <taxon>Eukaryota</taxon>
        <taxon>Metazoa</taxon>
        <taxon>Spiralia</taxon>
        <taxon>Lophotrochozoa</taxon>
        <taxon>Platyhelminthes</taxon>
        <taxon>Trematoda</taxon>
        <taxon>Digenea</taxon>
        <taxon>Plagiorchiida</taxon>
        <taxon>Echinostomata</taxon>
        <taxon>Echinostomatoidea</taxon>
        <taxon>Fasciolidae</taxon>
        <taxon>Fasciolopsis</taxon>
    </lineage>
</organism>
<feature type="region of interest" description="Disordered" evidence="1">
    <location>
        <begin position="36"/>
        <end position="84"/>
    </location>
</feature>